<dbReference type="Proteomes" id="UP001314903">
    <property type="component" value="Unassembled WGS sequence"/>
</dbReference>
<dbReference type="InterPro" id="IPR050114">
    <property type="entry name" value="UPF0173_UPF0282_UlaG_hydrolase"/>
</dbReference>
<dbReference type="NCBIfam" id="NF001911">
    <property type="entry name" value="PRK00685.1"/>
    <property type="match status" value="1"/>
</dbReference>
<dbReference type="InterPro" id="IPR036866">
    <property type="entry name" value="RibonucZ/Hydroxyglut_hydro"/>
</dbReference>
<evidence type="ECO:0000313" key="4">
    <source>
        <dbReference type="EMBL" id="MBP2028413.1"/>
    </source>
</evidence>
<evidence type="ECO:0000256" key="1">
    <source>
        <dbReference type="ARBA" id="ARBA00022801"/>
    </source>
</evidence>
<reference evidence="4 5" key="1">
    <citation type="submission" date="2021-03" db="EMBL/GenBank/DDBJ databases">
        <title>Genomic Encyclopedia of Type Strains, Phase IV (KMG-IV): sequencing the most valuable type-strain genomes for metagenomic binning, comparative biology and taxonomic classification.</title>
        <authorList>
            <person name="Goeker M."/>
        </authorList>
    </citation>
    <scope>NUCLEOTIDE SEQUENCE [LARGE SCALE GENOMIC DNA]</scope>
    <source>
        <strain evidence="4 5">DSM 27512</strain>
    </source>
</reference>
<evidence type="ECO:0000256" key="2">
    <source>
        <dbReference type="HAMAP-Rule" id="MF_00457"/>
    </source>
</evidence>
<name>A0ABS4KKT6_9FIRM</name>
<evidence type="ECO:0000313" key="5">
    <source>
        <dbReference type="Proteomes" id="UP001314903"/>
    </source>
</evidence>
<keyword evidence="5" id="KW-1185">Reference proteome</keyword>
<dbReference type="SMART" id="SM00849">
    <property type="entry name" value="Lactamase_B"/>
    <property type="match status" value="1"/>
</dbReference>
<feature type="domain" description="Metallo-beta-lactamase" evidence="3">
    <location>
        <begin position="7"/>
        <end position="191"/>
    </location>
</feature>
<proteinExistence type="inferred from homology"/>
<evidence type="ECO:0000259" key="3">
    <source>
        <dbReference type="SMART" id="SM00849"/>
    </source>
</evidence>
<dbReference type="PANTHER" id="PTHR43546:SF3">
    <property type="entry name" value="UPF0173 METAL-DEPENDENT HYDROLASE MJ1163"/>
    <property type="match status" value="1"/>
</dbReference>
<organism evidence="4 5">
    <name type="scientific">Acetoanaerobium pronyense</name>
    <dbReference type="NCBI Taxonomy" id="1482736"/>
    <lineage>
        <taxon>Bacteria</taxon>
        <taxon>Bacillati</taxon>
        <taxon>Bacillota</taxon>
        <taxon>Clostridia</taxon>
        <taxon>Peptostreptococcales</taxon>
        <taxon>Filifactoraceae</taxon>
        <taxon>Acetoanaerobium</taxon>
    </lineage>
</organism>
<sequence length="224" mass="25090">MKLIYLGHSAFLIETENINIIIDPFIKDNPLCKTEISNLPKIHYILVTHGHSDHLGDTVEIARKFGSYVICNFEIAQYLDKYNIKCHPMHIGGRKVFDFGKIKMTPAIHGSSITESTHILYAGVACGFLIEIGGIKIYHAGDTALTYDMKLLEKEHIDYALLPIGGNFTMDIEDSIEALSLINPKNAIPMHYNTFELIKANPKEFSSSICDIIHISPNESIDIT</sequence>
<keyword evidence="1 2" id="KW-0378">Hydrolase</keyword>
<dbReference type="PANTHER" id="PTHR43546">
    <property type="entry name" value="UPF0173 METAL-DEPENDENT HYDROLASE MJ1163-RELATED"/>
    <property type="match status" value="1"/>
</dbReference>
<comment type="similarity">
    <text evidence="2">Belongs to the UPF0173 family.</text>
</comment>
<protein>
    <recommendedName>
        <fullName evidence="2">UPF0173 metal-dependent hydrolase J2Z35_002214</fullName>
    </recommendedName>
</protein>
<dbReference type="SUPFAM" id="SSF56281">
    <property type="entry name" value="Metallo-hydrolase/oxidoreductase"/>
    <property type="match status" value="1"/>
</dbReference>
<dbReference type="RefSeq" id="WP_209661464.1">
    <property type="nucleotide sequence ID" value="NZ_JAGGLI010000028.1"/>
</dbReference>
<dbReference type="Pfam" id="PF12706">
    <property type="entry name" value="Lactamase_B_2"/>
    <property type="match status" value="1"/>
</dbReference>
<dbReference type="EMBL" id="JAGGLI010000028">
    <property type="protein sequence ID" value="MBP2028413.1"/>
    <property type="molecule type" value="Genomic_DNA"/>
</dbReference>
<comment type="caution">
    <text evidence="4">The sequence shown here is derived from an EMBL/GenBank/DDBJ whole genome shotgun (WGS) entry which is preliminary data.</text>
</comment>
<accession>A0ABS4KKT6</accession>
<dbReference type="InterPro" id="IPR022877">
    <property type="entry name" value="UPF0173"/>
</dbReference>
<dbReference type="Gene3D" id="3.60.15.10">
    <property type="entry name" value="Ribonuclease Z/Hydroxyacylglutathione hydrolase-like"/>
    <property type="match status" value="1"/>
</dbReference>
<dbReference type="InterPro" id="IPR001279">
    <property type="entry name" value="Metallo-B-lactamas"/>
</dbReference>
<gene>
    <name evidence="4" type="ORF">J2Z35_002214</name>
</gene>
<dbReference type="HAMAP" id="MF_00457">
    <property type="entry name" value="UPF0173"/>
    <property type="match status" value="1"/>
</dbReference>